<feature type="non-terminal residue" evidence="4">
    <location>
        <position position="1"/>
    </location>
</feature>
<name>A0A238BL97_9BILA</name>
<dbReference type="GO" id="GO:0048268">
    <property type="term" value="P:clathrin coat assembly"/>
    <property type="evidence" value="ECO:0007669"/>
    <property type="project" value="TreeGrafter"/>
</dbReference>
<dbReference type="Proteomes" id="UP000242913">
    <property type="component" value="Unassembled WGS sequence"/>
</dbReference>
<dbReference type="PANTHER" id="PTHR10407">
    <property type="entry name" value="HUNTINGTIN INTERACTING PROTEIN 1"/>
    <property type="match status" value="1"/>
</dbReference>
<dbReference type="GO" id="GO:0032051">
    <property type="term" value="F:clathrin light chain binding"/>
    <property type="evidence" value="ECO:0007669"/>
    <property type="project" value="TreeGrafter"/>
</dbReference>
<evidence type="ECO:0000313" key="4">
    <source>
        <dbReference type="EMBL" id="OZC05666.1"/>
    </source>
</evidence>
<feature type="domain" description="I/LWEQ" evidence="2">
    <location>
        <begin position="189"/>
        <end position="279"/>
    </location>
</feature>
<dbReference type="GO" id="GO:0051015">
    <property type="term" value="F:actin filament binding"/>
    <property type="evidence" value="ECO:0007669"/>
    <property type="project" value="TreeGrafter"/>
</dbReference>
<reference evidence="4 5" key="1">
    <citation type="submission" date="2015-12" db="EMBL/GenBank/DDBJ databases">
        <title>Draft genome of the nematode, Onchocerca flexuosa.</title>
        <authorList>
            <person name="Mitreva M."/>
        </authorList>
    </citation>
    <scope>NUCLEOTIDE SEQUENCE [LARGE SCALE GENOMIC DNA]</scope>
    <source>
        <strain evidence="4">Red Deer</strain>
    </source>
</reference>
<dbReference type="GO" id="GO:0030864">
    <property type="term" value="C:cortical actin cytoskeleton"/>
    <property type="evidence" value="ECO:0007669"/>
    <property type="project" value="TreeGrafter"/>
</dbReference>
<feature type="coiled-coil region" evidence="1">
    <location>
        <begin position="109"/>
        <end position="209"/>
    </location>
</feature>
<dbReference type="InterPro" id="IPR011417">
    <property type="entry name" value="ANTH_dom"/>
</dbReference>
<proteinExistence type="predicted"/>
<dbReference type="GO" id="GO:0006897">
    <property type="term" value="P:endocytosis"/>
    <property type="evidence" value="ECO:0007669"/>
    <property type="project" value="InterPro"/>
</dbReference>
<dbReference type="OrthoDB" id="8178130at2759"/>
<organism evidence="4 5">
    <name type="scientific">Onchocerca flexuosa</name>
    <dbReference type="NCBI Taxonomy" id="387005"/>
    <lineage>
        <taxon>Eukaryota</taxon>
        <taxon>Metazoa</taxon>
        <taxon>Ecdysozoa</taxon>
        <taxon>Nematoda</taxon>
        <taxon>Chromadorea</taxon>
        <taxon>Rhabditida</taxon>
        <taxon>Spirurina</taxon>
        <taxon>Spiruromorpha</taxon>
        <taxon>Filarioidea</taxon>
        <taxon>Onchocercidae</taxon>
        <taxon>Onchocerca</taxon>
    </lineage>
</organism>
<dbReference type="InterPro" id="IPR002558">
    <property type="entry name" value="ILWEQ_dom"/>
</dbReference>
<feature type="domain" description="AP180 N-terminal homology (ANTH)" evidence="3">
    <location>
        <begin position="4"/>
        <end position="58"/>
    </location>
</feature>
<dbReference type="EMBL" id="KZ270564">
    <property type="protein sequence ID" value="OZC05666.1"/>
    <property type="molecule type" value="Genomic_DNA"/>
</dbReference>
<dbReference type="GO" id="GO:0080025">
    <property type="term" value="F:phosphatidylinositol-3,5-bisphosphate binding"/>
    <property type="evidence" value="ECO:0007669"/>
    <property type="project" value="TreeGrafter"/>
</dbReference>
<gene>
    <name evidence="4" type="ORF">X798_07360</name>
</gene>
<evidence type="ECO:0000313" key="5">
    <source>
        <dbReference type="Proteomes" id="UP000242913"/>
    </source>
</evidence>
<evidence type="ECO:0000259" key="3">
    <source>
        <dbReference type="Pfam" id="PF07651"/>
    </source>
</evidence>
<dbReference type="GO" id="GO:0043325">
    <property type="term" value="F:phosphatidylinositol-3,4-bisphosphate binding"/>
    <property type="evidence" value="ECO:0007669"/>
    <property type="project" value="TreeGrafter"/>
</dbReference>
<dbReference type="Pfam" id="PF01608">
    <property type="entry name" value="I_LWEQ"/>
    <property type="match status" value="1"/>
</dbReference>
<dbReference type="AlphaFoldDB" id="A0A238BL97"/>
<dbReference type="Pfam" id="PF07651">
    <property type="entry name" value="ANTH"/>
    <property type="match status" value="1"/>
</dbReference>
<sequence length="293" mass="34299">LPPDALLGHRTRFNSIFRQTKEFYETATNLQYFKFLVSIPKLPTNPPNFLQASELESYQAPNAYLHGDNVSETDTPPDERSVAEESLIDVVETGLQNSTNHVDSKDTIIEALRRDVEDARYHNERLMNEARARIEQYEKRLLQAQQENDHYKQTLDEVKGEVDRLRELTVAKGQQTVNETRLLEIEQKAQSSELNYQKMKSAYTNLRQEHIEVLTKLSEVQKELTSCQTEKQRDLDFSHYTLHDTKKEEMESQVRILELEDKLVRERTHLAQLRKQHYQLAQIVENNNDSADK</sequence>
<keyword evidence="1" id="KW-0175">Coiled coil</keyword>
<keyword evidence="5" id="KW-1185">Reference proteome</keyword>
<accession>A0A238BL97</accession>
<dbReference type="GO" id="GO:0007015">
    <property type="term" value="P:actin filament organization"/>
    <property type="evidence" value="ECO:0007669"/>
    <property type="project" value="TreeGrafter"/>
</dbReference>
<dbReference type="InterPro" id="IPR030224">
    <property type="entry name" value="Sla2_fam"/>
</dbReference>
<dbReference type="Gene3D" id="1.20.5.1700">
    <property type="match status" value="1"/>
</dbReference>
<protein>
    <submittedName>
        <fullName evidence="4">Uncharacterized protein</fullName>
    </submittedName>
</protein>
<evidence type="ECO:0000259" key="2">
    <source>
        <dbReference type="Pfam" id="PF01608"/>
    </source>
</evidence>
<dbReference type="PANTHER" id="PTHR10407:SF15">
    <property type="entry name" value="HUNTINGTIN INTERACTING PROTEIN 1"/>
    <property type="match status" value="1"/>
</dbReference>
<evidence type="ECO:0000256" key="1">
    <source>
        <dbReference type="SAM" id="Coils"/>
    </source>
</evidence>
<dbReference type="GO" id="GO:0035615">
    <property type="term" value="F:clathrin adaptor activity"/>
    <property type="evidence" value="ECO:0007669"/>
    <property type="project" value="TreeGrafter"/>
</dbReference>
<dbReference type="GO" id="GO:0030136">
    <property type="term" value="C:clathrin-coated vesicle"/>
    <property type="evidence" value="ECO:0007669"/>
    <property type="project" value="TreeGrafter"/>
</dbReference>